<reference evidence="2" key="1">
    <citation type="submission" date="2016-10" db="EMBL/GenBank/DDBJ databases">
        <authorList>
            <person name="Varghese N."/>
            <person name="Submissions S."/>
        </authorList>
    </citation>
    <scope>NUCLEOTIDE SEQUENCE [LARGE SCALE GENOMIC DNA]</scope>
    <source>
        <strain evidence="2">IBRC-M 10761</strain>
    </source>
</reference>
<keyword evidence="2" id="KW-1185">Reference proteome</keyword>
<dbReference type="AlphaFoldDB" id="A0A1H6XNL0"/>
<dbReference type="Proteomes" id="UP000199403">
    <property type="component" value="Unassembled WGS sequence"/>
</dbReference>
<sequence>MDDFISGIHNYCDRWCERCVYTDRCRVFATDREDRQVAKSDPKWETSLEPITKTLQEAIKLLNKMAREKGIDLTKTDAGFEKERAEQKTAVEKHPLTKKSLAYLDLSRQWLEQGQVKSCMDMIFKEVELGKRTMQEGERDILRVRESLEVIRWYQHFIVAKSHRALMGKEGDYDKQLPEKERGYNGTAKITRIAIERSLQAWATLLGFFEEEESALFRVMAALQQVQEQLAQTFPNMDLFVRPGFDE</sequence>
<gene>
    <name evidence="1" type="ORF">SAMN05192553_10319</name>
</gene>
<evidence type="ECO:0000313" key="1">
    <source>
        <dbReference type="EMBL" id="SEJ28357.1"/>
    </source>
</evidence>
<accession>A0A1H6XNL0</accession>
<protein>
    <submittedName>
        <fullName evidence="1">Uncharacterized protein</fullName>
    </submittedName>
</protein>
<dbReference type="RefSeq" id="WP_092172897.1">
    <property type="nucleotide sequence ID" value="NZ_FNZH01000003.1"/>
</dbReference>
<organism evidence="1 2">
    <name type="scientific">Cyclobacterium xiamenense</name>
    <dbReference type="NCBI Taxonomy" id="1297121"/>
    <lineage>
        <taxon>Bacteria</taxon>
        <taxon>Pseudomonadati</taxon>
        <taxon>Bacteroidota</taxon>
        <taxon>Cytophagia</taxon>
        <taxon>Cytophagales</taxon>
        <taxon>Cyclobacteriaceae</taxon>
        <taxon>Cyclobacterium</taxon>
    </lineage>
</organism>
<evidence type="ECO:0000313" key="2">
    <source>
        <dbReference type="Proteomes" id="UP000199403"/>
    </source>
</evidence>
<proteinExistence type="predicted"/>
<name>A0A1H6XNL0_9BACT</name>
<dbReference type="OrthoDB" id="1114593at2"/>
<dbReference type="EMBL" id="FNZH01000003">
    <property type="protein sequence ID" value="SEJ28357.1"/>
    <property type="molecule type" value="Genomic_DNA"/>
</dbReference>